<comment type="catalytic activity">
    <reaction evidence="6">
        <text>tRNA(Sec) + L-serine + ATP = L-seryl-tRNA(Sec) + AMP + diphosphate + H(+)</text>
        <dbReference type="Rhea" id="RHEA:42580"/>
        <dbReference type="Rhea" id="RHEA-COMP:9742"/>
        <dbReference type="Rhea" id="RHEA-COMP:10128"/>
        <dbReference type="ChEBI" id="CHEBI:15378"/>
        <dbReference type="ChEBI" id="CHEBI:30616"/>
        <dbReference type="ChEBI" id="CHEBI:33019"/>
        <dbReference type="ChEBI" id="CHEBI:33384"/>
        <dbReference type="ChEBI" id="CHEBI:78442"/>
        <dbReference type="ChEBI" id="CHEBI:78533"/>
        <dbReference type="ChEBI" id="CHEBI:456215"/>
        <dbReference type="EC" id="6.1.1.11"/>
    </reaction>
</comment>
<keyword evidence="5 6" id="KW-0030">Aminoacyl-tRNA synthetase</keyword>
<evidence type="ECO:0000256" key="1">
    <source>
        <dbReference type="ARBA" id="ARBA00022598"/>
    </source>
</evidence>
<dbReference type="GO" id="GO:0006434">
    <property type="term" value="P:seryl-tRNA aminoacylation"/>
    <property type="evidence" value="ECO:0007669"/>
    <property type="project" value="UniProtKB-UniRule"/>
</dbReference>
<dbReference type="PANTHER" id="PTHR11778">
    <property type="entry name" value="SERYL-TRNA SYNTHETASE"/>
    <property type="match status" value="1"/>
</dbReference>
<dbReference type="Proteomes" id="UP000527315">
    <property type="component" value="Unassembled WGS sequence"/>
</dbReference>
<dbReference type="NCBIfam" id="TIGR00414">
    <property type="entry name" value="serS"/>
    <property type="match status" value="1"/>
</dbReference>
<dbReference type="EC" id="6.1.1.11" evidence="6"/>
<keyword evidence="2 6" id="KW-0547">Nucleotide-binding</keyword>
<feature type="region of interest" description="Disordered" evidence="9">
    <location>
        <begin position="429"/>
        <end position="454"/>
    </location>
</feature>
<gene>
    <name evidence="6 11" type="primary">serS</name>
    <name evidence="11" type="ORF">HA227_02565</name>
</gene>
<feature type="domain" description="Aminoacyl-transfer RNA synthetases class-II family profile" evidence="10">
    <location>
        <begin position="175"/>
        <end position="410"/>
    </location>
</feature>
<name>A0A7J4KTV4_9ARCH</name>
<comment type="caution">
    <text evidence="11">The sequence shown here is derived from an EMBL/GenBank/DDBJ whole genome shotgun (WGS) entry which is preliminary data.</text>
</comment>
<comment type="catalytic activity">
    <reaction evidence="6">
        <text>tRNA(Ser) + L-serine + ATP = L-seryl-tRNA(Ser) + AMP + diphosphate + H(+)</text>
        <dbReference type="Rhea" id="RHEA:12292"/>
        <dbReference type="Rhea" id="RHEA-COMP:9669"/>
        <dbReference type="Rhea" id="RHEA-COMP:9703"/>
        <dbReference type="ChEBI" id="CHEBI:15378"/>
        <dbReference type="ChEBI" id="CHEBI:30616"/>
        <dbReference type="ChEBI" id="CHEBI:33019"/>
        <dbReference type="ChEBI" id="CHEBI:33384"/>
        <dbReference type="ChEBI" id="CHEBI:78442"/>
        <dbReference type="ChEBI" id="CHEBI:78533"/>
        <dbReference type="ChEBI" id="CHEBI:456215"/>
        <dbReference type="EC" id="6.1.1.11"/>
    </reaction>
</comment>
<dbReference type="GO" id="GO:0016260">
    <property type="term" value="P:selenocysteine biosynthetic process"/>
    <property type="evidence" value="ECO:0007669"/>
    <property type="project" value="UniProtKB-UniRule"/>
</dbReference>
<dbReference type="InterPro" id="IPR042103">
    <property type="entry name" value="SerRS_1_N_sf"/>
</dbReference>
<comment type="function">
    <text evidence="6">Catalyzes the attachment of serine to tRNA(Ser). Is also able to aminoacylate tRNA(Sec) with serine, to form the misacylated tRNA L-seryl-tRNA(Sec), which will be further converted into selenocysteinyl-tRNA(Sec).</text>
</comment>
<dbReference type="PROSITE" id="PS50862">
    <property type="entry name" value="AA_TRNA_LIGASE_II"/>
    <property type="match status" value="1"/>
</dbReference>
<dbReference type="GO" id="GO:0005524">
    <property type="term" value="F:ATP binding"/>
    <property type="evidence" value="ECO:0007669"/>
    <property type="project" value="UniProtKB-UniRule"/>
</dbReference>
<comment type="caution">
    <text evidence="6">Lacks conserved residue(s) required for the propagation of feature annotation.</text>
</comment>
<evidence type="ECO:0000313" key="11">
    <source>
        <dbReference type="EMBL" id="HIH33114.1"/>
    </source>
</evidence>
<dbReference type="Pfam" id="PF02403">
    <property type="entry name" value="Seryl_tRNA_N"/>
    <property type="match status" value="1"/>
</dbReference>
<accession>A0A7J4KTV4</accession>
<comment type="subunit">
    <text evidence="6">Homodimer. The tRNA molecule binds across the dimer.</text>
</comment>
<feature type="site" description="Important for serine binding" evidence="7">
    <location>
        <position position="385"/>
    </location>
</feature>
<evidence type="ECO:0000256" key="9">
    <source>
        <dbReference type="SAM" id="MobiDB-lite"/>
    </source>
</evidence>
<dbReference type="PRINTS" id="PR00981">
    <property type="entry name" value="TRNASYNTHSER"/>
</dbReference>
<comment type="domain">
    <text evidence="6">Consists of two distinct domains, a catalytic core and a N-terminal extension that is involved in tRNA binding.</text>
</comment>
<dbReference type="InterPro" id="IPR033729">
    <property type="entry name" value="SerRS_core"/>
</dbReference>
<keyword evidence="6" id="KW-0963">Cytoplasm</keyword>
<proteinExistence type="inferred from homology"/>
<reference evidence="12" key="1">
    <citation type="journal article" date="2020" name="bioRxiv">
        <title>A rank-normalized archaeal taxonomy based on genome phylogeny resolves widespread incomplete and uneven classifications.</title>
        <authorList>
            <person name="Rinke C."/>
            <person name="Chuvochina M."/>
            <person name="Mussig A.J."/>
            <person name="Chaumeil P.-A."/>
            <person name="Waite D.W."/>
            <person name="Whitman W.B."/>
            <person name="Parks D.H."/>
            <person name="Hugenholtz P."/>
        </authorList>
    </citation>
    <scope>NUCLEOTIDE SEQUENCE [LARGE SCALE GENOMIC DNA]</scope>
</reference>
<dbReference type="CDD" id="cd00770">
    <property type="entry name" value="SerRS_core"/>
    <property type="match status" value="1"/>
</dbReference>
<dbReference type="InterPro" id="IPR045864">
    <property type="entry name" value="aa-tRNA-synth_II/BPL/LPL"/>
</dbReference>
<comment type="similarity">
    <text evidence="6">Belongs to the class-II aminoacyl-tRNA synthetase family. Type-1 seryl-tRNA synthetase subfamily.</text>
</comment>
<feature type="binding site" evidence="7">
    <location>
        <position position="263"/>
    </location>
    <ligand>
        <name>L-serine</name>
        <dbReference type="ChEBI" id="CHEBI:33384"/>
    </ligand>
</feature>
<dbReference type="InterPro" id="IPR010978">
    <property type="entry name" value="tRNA-bd_arm"/>
</dbReference>
<dbReference type="UniPathway" id="UPA00906">
    <property type="reaction ID" value="UER00895"/>
</dbReference>
<dbReference type="AlphaFoldDB" id="A0A7J4KTV4"/>
<dbReference type="HAMAP" id="MF_00176">
    <property type="entry name" value="Ser_tRNA_synth_type1"/>
    <property type="match status" value="1"/>
</dbReference>
<feature type="binding site" evidence="6 8">
    <location>
        <begin position="263"/>
        <end position="265"/>
    </location>
    <ligand>
        <name>ATP</name>
        <dbReference type="ChEBI" id="CHEBI:30616"/>
    </ligand>
</feature>
<dbReference type="SUPFAM" id="SSF55681">
    <property type="entry name" value="Class II aaRS and biotin synthetases"/>
    <property type="match status" value="1"/>
</dbReference>
<keyword evidence="3 6" id="KW-0067">ATP-binding</keyword>
<keyword evidence="4 6" id="KW-0648">Protein biosynthesis</keyword>
<comment type="subcellular location">
    <subcellularLocation>
        <location evidence="6">Cytoplasm</location>
    </subcellularLocation>
</comment>
<feature type="binding site" evidence="6">
    <location>
        <begin position="232"/>
        <end position="234"/>
    </location>
    <ligand>
        <name>L-serine</name>
        <dbReference type="ChEBI" id="CHEBI:33384"/>
    </ligand>
</feature>
<evidence type="ECO:0000256" key="2">
    <source>
        <dbReference type="ARBA" id="ARBA00022741"/>
    </source>
</evidence>
<protein>
    <recommendedName>
        <fullName evidence="6">Serine--tRNA ligase</fullName>
        <ecNumber evidence="6">6.1.1.11</ecNumber>
    </recommendedName>
    <alternativeName>
        <fullName evidence="6">Seryl-tRNA synthetase</fullName>
        <shortName evidence="6">SerRS</shortName>
    </alternativeName>
    <alternativeName>
        <fullName evidence="6">Seryl-tRNA(Ser/Sec) synthetase</fullName>
    </alternativeName>
</protein>
<evidence type="ECO:0000259" key="10">
    <source>
        <dbReference type="PROSITE" id="PS50862"/>
    </source>
</evidence>
<dbReference type="InterPro" id="IPR002317">
    <property type="entry name" value="Ser-tRNA-ligase_type_1"/>
</dbReference>
<evidence type="ECO:0000256" key="6">
    <source>
        <dbReference type="HAMAP-Rule" id="MF_00176"/>
    </source>
</evidence>
<evidence type="ECO:0000256" key="7">
    <source>
        <dbReference type="PIRSR" id="PIRSR001529-1"/>
    </source>
</evidence>
<dbReference type="Gene3D" id="3.30.930.10">
    <property type="entry name" value="Bira Bifunctional Protein, Domain 2"/>
    <property type="match status" value="1"/>
</dbReference>
<dbReference type="GO" id="GO:0005737">
    <property type="term" value="C:cytoplasm"/>
    <property type="evidence" value="ECO:0007669"/>
    <property type="project" value="UniProtKB-SubCell"/>
</dbReference>
<feature type="binding site" evidence="7">
    <location>
        <position position="232"/>
    </location>
    <ligand>
        <name>L-serine</name>
        <dbReference type="ChEBI" id="CHEBI:33384"/>
    </ligand>
</feature>
<dbReference type="EMBL" id="DUFJ01000061">
    <property type="protein sequence ID" value="HIH33114.1"/>
    <property type="molecule type" value="Genomic_DNA"/>
</dbReference>
<feature type="binding site" evidence="6 7">
    <location>
        <position position="286"/>
    </location>
    <ligand>
        <name>L-serine</name>
        <dbReference type="ChEBI" id="CHEBI:33384"/>
    </ligand>
</feature>
<dbReference type="GO" id="GO:0004828">
    <property type="term" value="F:serine-tRNA ligase activity"/>
    <property type="evidence" value="ECO:0007669"/>
    <property type="project" value="UniProtKB-UniRule"/>
</dbReference>
<evidence type="ECO:0000256" key="3">
    <source>
        <dbReference type="ARBA" id="ARBA00022840"/>
    </source>
</evidence>
<dbReference type="InterPro" id="IPR006195">
    <property type="entry name" value="aa-tRNA-synth_II"/>
</dbReference>
<feature type="binding site" evidence="6">
    <location>
        <position position="385"/>
    </location>
    <ligand>
        <name>L-serine</name>
        <dbReference type="ChEBI" id="CHEBI:33384"/>
    </ligand>
</feature>
<feature type="compositionally biased region" description="Basic residues" evidence="9">
    <location>
        <begin position="439"/>
        <end position="454"/>
    </location>
</feature>
<feature type="binding site" evidence="7">
    <location>
        <position position="383"/>
    </location>
    <ligand>
        <name>L-serine</name>
        <dbReference type="ChEBI" id="CHEBI:33384"/>
    </ligand>
</feature>
<dbReference type="Pfam" id="PF00587">
    <property type="entry name" value="tRNA-synt_2b"/>
    <property type="match status" value="1"/>
</dbReference>
<evidence type="ECO:0000256" key="8">
    <source>
        <dbReference type="PIRSR" id="PIRSR001529-2"/>
    </source>
</evidence>
<keyword evidence="1 6" id="KW-0436">Ligase</keyword>
<comment type="pathway">
    <text evidence="6">Aminoacyl-tRNA biosynthesis; selenocysteinyl-tRNA(Sec) biosynthesis; L-seryl-tRNA(Sec) from L-serine and tRNA(Sec): step 1/1.</text>
</comment>
<dbReference type="PIRSF" id="PIRSF001529">
    <property type="entry name" value="Ser-tRNA-synth_IIa"/>
    <property type="match status" value="1"/>
</dbReference>
<evidence type="ECO:0000313" key="12">
    <source>
        <dbReference type="Proteomes" id="UP000527315"/>
    </source>
</evidence>
<sequence length="454" mass="52058">MLDISFVRQNPLEVRSNLAKRQDKGILERFDSLLSVDKEWRSLKQKVDELRSMRNLISKEIEALVKQGKATQEKINEARAIPEQIKSSEARMRELDEKRLSLLMAIPNLLHESVPFGKDETENKVIRVWGKLSKPDFEIQHHGQLAVRLGGADFEKAVQISGEGFYFLKNELALMEQALSQYAIHYLVKKGFTFVKPPFLLRRKPLSGALDLSEFESVIYKIEGEDHYLIGTAEHSLNALHFEEILDSNQLPLLYAGFSTNFRKEIGKHGLDERGLFRLHQFDKVEQFVFCKPEDSWKLHERLLKNAEEIVQGLELPYRVVNVCTGDIGTVAAKKYDIECWSPREGKYFETHSLSNCTSYQAVRSGIKYRISQTEKAFVHTLNATAIAAPRALRAILENHQSSDGTVKVPKALQPFMLGVKEIVPLDLQKQKPQIPQPSKKHAHKLLKRKPRRK</sequence>
<dbReference type="SUPFAM" id="SSF46589">
    <property type="entry name" value="tRNA-binding arm"/>
    <property type="match status" value="1"/>
</dbReference>
<dbReference type="InterPro" id="IPR015866">
    <property type="entry name" value="Ser-tRNA-synth_1_N"/>
</dbReference>
<evidence type="ECO:0000256" key="5">
    <source>
        <dbReference type="ARBA" id="ARBA00023146"/>
    </source>
</evidence>
<dbReference type="InterPro" id="IPR002314">
    <property type="entry name" value="aa-tRNA-synt_IIb"/>
</dbReference>
<evidence type="ECO:0000256" key="4">
    <source>
        <dbReference type="ARBA" id="ARBA00022917"/>
    </source>
</evidence>
<feature type="binding site" evidence="6 8">
    <location>
        <begin position="350"/>
        <end position="353"/>
    </location>
    <ligand>
        <name>ATP</name>
        <dbReference type="ChEBI" id="CHEBI:30616"/>
    </ligand>
</feature>
<organism evidence="11 12">
    <name type="scientific">Candidatus Iainarchaeum sp</name>
    <dbReference type="NCBI Taxonomy" id="3101447"/>
    <lineage>
        <taxon>Archaea</taxon>
        <taxon>Candidatus Iainarchaeota</taxon>
        <taxon>Candidatus Iainarchaeia</taxon>
        <taxon>Candidatus Iainarchaeales</taxon>
        <taxon>Candidatus Iainarchaeaceae</taxon>
        <taxon>Candidatus Iainarchaeum</taxon>
    </lineage>
</organism>
<dbReference type="Gene3D" id="1.10.287.40">
    <property type="entry name" value="Serine-tRNA synthetase, tRNA binding domain"/>
    <property type="match status" value="1"/>
</dbReference>